<dbReference type="PANTHER" id="PTHR46807:SF1">
    <property type="entry name" value="TRANSCRIPTION FACTOR PIF3"/>
    <property type="match status" value="1"/>
</dbReference>
<feature type="region of interest" description="Disordered" evidence="5">
    <location>
        <begin position="286"/>
        <end position="315"/>
    </location>
</feature>
<dbReference type="EMBL" id="OX459118">
    <property type="protein sequence ID" value="CAI9091189.1"/>
    <property type="molecule type" value="Genomic_DNA"/>
</dbReference>
<proteinExistence type="predicted"/>
<dbReference type="InterPro" id="IPR036638">
    <property type="entry name" value="HLH_DNA-bd_sf"/>
</dbReference>
<keyword evidence="2" id="KW-0805">Transcription regulation</keyword>
<accession>A0AAV1C6G9</accession>
<dbReference type="PANTHER" id="PTHR46807">
    <property type="entry name" value="TRANSCRIPTION FACTOR PIF3"/>
    <property type="match status" value="1"/>
</dbReference>
<dbReference type="GO" id="GO:0005634">
    <property type="term" value="C:nucleus"/>
    <property type="evidence" value="ECO:0007669"/>
    <property type="project" value="UniProtKB-SubCell"/>
</dbReference>
<dbReference type="GO" id="GO:0046983">
    <property type="term" value="F:protein dimerization activity"/>
    <property type="evidence" value="ECO:0007669"/>
    <property type="project" value="InterPro"/>
</dbReference>
<keyword evidence="3" id="KW-0804">Transcription</keyword>
<evidence type="ECO:0000256" key="4">
    <source>
        <dbReference type="ARBA" id="ARBA00023242"/>
    </source>
</evidence>
<evidence type="ECO:0000313" key="8">
    <source>
        <dbReference type="Proteomes" id="UP001161247"/>
    </source>
</evidence>
<evidence type="ECO:0000256" key="1">
    <source>
        <dbReference type="ARBA" id="ARBA00004123"/>
    </source>
</evidence>
<keyword evidence="4" id="KW-0539">Nucleus</keyword>
<feature type="compositionally biased region" description="Basic and acidic residues" evidence="5">
    <location>
        <begin position="99"/>
        <end position="111"/>
    </location>
</feature>
<comment type="subcellular location">
    <subcellularLocation>
        <location evidence="1">Nucleus</location>
    </subcellularLocation>
</comment>
<feature type="compositionally biased region" description="Basic and acidic residues" evidence="5">
    <location>
        <begin position="138"/>
        <end position="152"/>
    </location>
</feature>
<feature type="region of interest" description="Disordered" evidence="5">
    <location>
        <begin position="1"/>
        <end position="26"/>
    </location>
</feature>
<dbReference type="GO" id="GO:0003700">
    <property type="term" value="F:DNA-binding transcription factor activity"/>
    <property type="evidence" value="ECO:0007669"/>
    <property type="project" value="InterPro"/>
</dbReference>
<dbReference type="PROSITE" id="PS50888">
    <property type="entry name" value="BHLH"/>
    <property type="match status" value="1"/>
</dbReference>
<dbReference type="Pfam" id="PF00010">
    <property type="entry name" value="HLH"/>
    <property type="match status" value="1"/>
</dbReference>
<dbReference type="Gene3D" id="4.10.280.10">
    <property type="entry name" value="Helix-loop-helix DNA-binding domain"/>
    <property type="match status" value="1"/>
</dbReference>
<dbReference type="InterPro" id="IPR011598">
    <property type="entry name" value="bHLH_dom"/>
</dbReference>
<evidence type="ECO:0000256" key="2">
    <source>
        <dbReference type="ARBA" id="ARBA00023015"/>
    </source>
</evidence>
<feature type="domain" description="BHLH" evidence="6">
    <location>
        <begin position="146"/>
        <end position="195"/>
    </location>
</feature>
<feature type="compositionally biased region" description="Low complexity" evidence="5">
    <location>
        <begin position="286"/>
        <end position="301"/>
    </location>
</feature>
<organism evidence="7 8">
    <name type="scientific">Oldenlandia corymbosa var. corymbosa</name>
    <dbReference type="NCBI Taxonomy" id="529605"/>
    <lineage>
        <taxon>Eukaryota</taxon>
        <taxon>Viridiplantae</taxon>
        <taxon>Streptophyta</taxon>
        <taxon>Embryophyta</taxon>
        <taxon>Tracheophyta</taxon>
        <taxon>Spermatophyta</taxon>
        <taxon>Magnoliopsida</taxon>
        <taxon>eudicotyledons</taxon>
        <taxon>Gunneridae</taxon>
        <taxon>Pentapetalae</taxon>
        <taxon>asterids</taxon>
        <taxon>lamiids</taxon>
        <taxon>Gentianales</taxon>
        <taxon>Rubiaceae</taxon>
        <taxon>Rubioideae</taxon>
        <taxon>Spermacoceae</taxon>
        <taxon>Hedyotis-Oldenlandia complex</taxon>
        <taxon>Oldenlandia</taxon>
    </lineage>
</organism>
<evidence type="ECO:0000259" key="6">
    <source>
        <dbReference type="PROSITE" id="PS50888"/>
    </source>
</evidence>
<dbReference type="SMART" id="SM00353">
    <property type="entry name" value="HLH"/>
    <property type="match status" value="1"/>
</dbReference>
<dbReference type="GO" id="GO:0010017">
    <property type="term" value="P:red or far-red light signaling pathway"/>
    <property type="evidence" value="ECO:0007669"/>
    <property type="project" value="UniProtKB-ARBA"/>
</dbReference>
<dbReference type="Proteomes" id="UP001161247">
    <property type="component" value="Chromosome 1"/>
</dbReference>
<keyword evidence="8" id="KW-1185">Reference proteome</keyword>
<feature type="compositionally biased region" description="Pro residues" evidence="5">
    <location>
        <begin position="69"/>
        <end position="81"/>
    </location>
</feature>
<evidence type="ECO:0000313" key="7">
    <source>
        <dbReference type="EMBL" id="CAI9091189.1"/>
    </source>
</evidence>
<feature type="compositionally biased region" description="Polar residues" evidence="5">
    <location>
        <begin position="17"/>
        <end position="26"/>
    </location>
</feature>
<feature type="compositionally biased region" description="Basic and acidic residues" evidence="5">
    <location>
        <begin position="7"/>
        <end position="16"/>
    </location>
</feature>
<feature type="region of interest" description="Disordered" evidence="5">
    <location>
        <begin position="67"/>
        <end position="152"/>
    </location>
</feature>
<evidence type="ECO:0000256" key="3">
    <source>
        <dbReference type="ARBA" id="ARBA00023163"/>
    </source>
</evidence>
<evidence type="ECO:0000256" key="5">
    <source>
        <dbReference type="SAM" id="MobiDB-lite"/>
    </source>
</evidence>
<feature type="compositionally biased region" description="Basic and acidic residues" evidence="5">
    <location>
        <begin position="121"/>
        <end position="130"/>
    </location>
</feature>
<name>A0AAV1C6G9_OLDCO</name>
<protein>
    <submittedName>
        <fullName evidence="7">OLC1v1026149C1</fullName>
    </submittedName>
</protein>
<gene>
    <name evidence="7" type="ORF">OLC1_LOCUS3178</name>
</gene>
<sequence>MENYKNPSREEGDDPYHQQSNINPSFLLDQTPSMSSTVLESTSSSNIATNFYTDIFDMLPNVELCATLPPLPPTPPPPPAPDQSRINIGRSHDHHPVRRVLERGESSEQQKKPTSTSFSDDAEKRRRDSDSNATSRGDAVRPRRCRSTELHNMAERTRRDRIRRNMKALQDLIPNCNTRDKASMLDAAIKYIKSLQNQVKIMSVGGISMIQTPNILPAGYQMVQMPQFPQFMPMNPAGMGMFNFPSSSSSVPVMPFAFPAGPSQPFASGVNMNFGQMNQLLKMPAPAAAAGDPSSASGDSSLMIPTIASSSHGESSASSQCVPAASLNLSVKPQLMSQGLGSTVMVLPSQIVTPATCTKLVTNVPEIPIQDDDSDQDLSGI</sequence>
<dbReference type="AlphaFoldDB" id="A0AAV1C6G9"/>
<reference evidence="7" key="1">
    <citation type="submission" date="2023-03" db="EMBL/GenBank/DDBJ databases">
        <authorList>
            <person name="Julca I."/>
        </authorList>
    </citation>
    <scope>NUCLEOTIDE SEQUENCE</scope>
</reference>
<dbReference type="InterPro" id="IPR044273">
    <property type="entry name" value="PIF3-like"/>
</dbReference>
<dbReference type="SUPFAM" id="SSF47459">
    <property type="entry name" value="HLH, helix-loop-helix DNA-binding domain"/>
    <property type="match status" value="1"/>
</dbReference>